<dbReference type="InterPro" id="IPR017850">
    <property type="entry name" value="Alkaline_phosphatase_core_sf"/>
</dbReference>
<feature type="non-terminal residue" evidence="1">
    <location>
        <position position="1"/>
    </location>
</feature>
<feature type="non-terminal residue" evidence="1">
    <location>
        <position position="197"/>
    </location>
</feature>
<sequence>KGCHLFYCHIHNFDYVNHAHLSGVDPTSPGYDPDAAEEHWDVYRRCYMQADRMIATIMNGLDDNSCILVASDHAAAPDRRAINMRKFLYEKGFLALKDPAKGLDRDETPNENIDWTKTKAYMKSGRGYDIFVNAPEGSSEYINIQNDLIRVLRTWVDEDANMCPVAIALRKKDAPLLGFWGEQCGDVVFVNEDGYAH</sequence>
<protein>
    <submittedName>
        <fullName evidence="1">Uncharacterized protein</fullName>
    </submittedName>
</protein>
<organism evidence="1">
    <name type="scientific">marine sediment metagenome</name>
    <dbReference type="NCBI Taxonomy" id="412755"/>
    <lineage>
        <taxon>unclassified sequences</taxon>
        <taxon>metagenomes</taxon>
        <taxon>ecological metagenomes</taxon>
    </lineage>
</organism>
<proteinExistence type="predicted"/>
<name>X1V3E5_9ZZZZ</name>
<comment type="caution">
    <text evidence="1">The sequence shown here is derived from an EMBL/GenBank/DDBJ whole genome shotgun (WGS) entry which is preliminary data.</text>
</comment>
<dbReference type="EMBL" id="BARW01037360">
    <property type="protein sequence ID" value="GAJ24214.1"/>
    <property type="molecule type" value="Genomic_DNA"/>
</dbReference>
<gene>
    <name evidence="1" type="ORF">S12H4_57703</name>
</gene>
<dbReference type="InterPro" id="IPR002591">
    <property type="entry name" value="Phosphodiest/P_Trfase"/>
</dbReference>
<dbReference type="Pfam" id="PF01663">
    <property type="entry name" value="Phosphodiest"/>
    <property type="match status" value="1"/>
</dbReference>
<accession>X1V3E5</accession>
<reference evidence="1" key="1">
    <citation type="journal article" date="2014" name="Front. Microbiol.">
        <title>High frequency of phylogenetically diverse reductive dehalogenase-homologous genes in deep subseafloor sedimentary metagenomes.</title>
        <authorList>
            <person name="Kawai M."/>
            <person name="Futagami T."/>
            <person name="Toyoda A."/>
            <person name="Takaki Y."/>
            <person name="Nishi S."/>
            <person name="Hori S."/>
            <person name="Arai W."/>
            <person name="Tsubouchi T."/>
            <person name="Morono Y."/>
            <person name="Uchiyama I."/>
            <person name="Ito T."/>
            <person name="Fujiyama A."/>
            <person name="Inagaki F."/>
            <person name="Takami H."/>
        </authorList>
    </citation>
    <scope>NUCLEOTIDE SEQUENCE</scope>
    <source>
        <strain evidence="1">Expedition CK06-06</strain>
    </source>
</reference>
<dbReference type="AlphaFoldDB" id="X1V3E5"/>
<dbReference type="SUPFAM" id="SSF53649">
    <property type="entry name" value="Alkaline phosphatase-like"/>
    <property type="match status" value="1"/>
</dbReference>
<evidence type="ECO:0000313" key="1">
    <source>
        <dbReference type="EMBL" id="GAJ24214.1"/>
    </source>
</evidence>
<dbReference type="Gene3D" id="3.40.720.10">
    <property type="entry name" value="Alkaline Phosphatase, subunit A"/>
    <property type="match status" value="1"/>
</dbReference>